<name>A0AAD5VAL4_9APHY</name>
<protein>
    <recommendedName>
        <fullName evidence="1">F-box domain-containing protein</fullName>
    </recommendedName>
</protein>
<comment type="caution">
    <text evidence="2">The sequence shown here is derived from an EMBL/GenBank/DDBJ whole genome shotgun (WGS) entry which is preliminary data.</text>
</comment>
<dbReference type="Gene3D" id="3.80.10.10">
    <property type="entry name" value="Ribonuclease Inhibitor"/>
    <property type="match status" value="1"/>
</dbReference>
<dbReference type="Gene3D" id="1.20.1280.50">
    <property type="match status" value="1"/>
</dbReference>
<sequence>MVETKLSKATLRGFRKLPDKAIVSIFSFASQITIQDATRPVPFLIRAGQVSQRWRTIVHETPSLWRYIPIVDPSRLKYPKFFIEKSGDCDLEVFVLAKNAGTGAALKTVLGCTNRLSSLSIRITTASLLFVVVNLLRDAKAPRLKQLEVMIDAPTTRLGHLPSIFTAHPPPLRSLRLEGSSFEYGNSLFNNLSFLTLVNLPRDMSQPSHSTLREIFHIAPKLRRLALVGVVPKLPPGVEYDKIKAPSLSYLHITVTETCKVNHVQELFTVLTAPALRTLSYTSDGLASFGAFESSVPIISSRYPELQGLHLTVVSNKVPSTAPANMELFRSFPELKYLVLNVVDDGFAEYFLRAWISASQQNDEGTIKPWPKFKLLTLRAPYNDRDDEEEQVDDLLETLGTARSSLGLDFDVFEESITEDQIRPN</sequence>
<dbReference type="SUPFAM" id="SSF52058">
    <property type="entry name" value="L domain-like"/>
    <property type="match status" value="1"/>
</dbReference>
<dbReference type="AlphaFoldDB" id="A0AAD5VAL4"/>
<evidence type="ECO:0000313" key="3">
    <source>
        <dbReference type="Proteomes" id="UP001212997"/>
    </source>
</evidence>
<reference evidence="2" key="1">
    <citation type="submission" date="2022-07" db="EMBL/GenBank/DDBJ databases">
        <title>Genome Sequence of Physisporinus lineatus.</title>
        <authorList>
            <person name="Buettner E."/>
        </authorList>
    </citation>
    <scope>NUCLEOTIDE SEQUENCE</scope>
    <source>
        <strain evidence="2">VT162</strain>
    </source>
</reference>
<dbReference type="InterPro" id="IPR032675">
    <property type="entry name" value="LRR_dom_sf"/>
</dbReference>
<gene>
    <name evidence="2" type="ORF">NLI96_g2524</name>
</gene>
<keyword evidence="3" id="KW-1185">Reference proteome</keyword>
<dbReference type="Proteomes" id="UP001212997">
    <property type="component" value="Unassembled WGS sequence"/>
</dbReference>
<dbReference type="EMBL" id="JANAWD010000057">
    <property type="protein sequence ID" value="KAJ3488902.1"/>
    <property type="molecule type" value="Genomic_DNA"/>
</dbReference>
<accession>A0AAD5VAL4</accession>
<dbReference type="SUPFAM" id="SSF81383">
    <property type="entry name" value="F-box domain"/>
    <property type="match status" value="1"/>
</dbReference>
<proteinExistence type="predicted"/>
<dbReference type="InterPro" id="IPR001810">
    <property type="entry name" value="F-box_dom"/>
</dbReference>
<organism evidence="2 3">
    <name type="scientific">Meripilus lineatus</name>
    <dbReference type="NCBI Taxonomy" id="2056292"/>
    <lineage>
        <taxon>Eukaryota</taxon>
        <taxon>Fungi</taxon>
        <taxon>Dikarya</taxon>
        <taxon>Basidiomycota</taxon>
        <taxon>Agaricomycotina</taxon>
        <taxon>Agaricomycetes</taxon>
        <taxon>Polyporales</taxon>
        <taxon>Meripilaceae</taxon>
        <taxon>Meripilus</taxon>
    </lineage>
</organism>
<dbReference type="InterPro" id="IPR036047">
    <property type="entry name" value="F-box-like_dom_sf"/>
</dbReference>
<feature type="domain" description="F-box" evidence="1">
    <location>
        <begin position="15"/>
        <end position="68"/>
    </location>
</feature>
<dbReference type="Pfam" id="PF12937">
    <property type="entry name" value="F-box-like"/>
    <property type="match status" value="1"/>
</dbReference>
<evidence type="ECO:0000259" key="1">
    <source>
        <dbReference type="Pfam" id="PF12937"/>
    </source>
</evidence>
<evidence type="ECO:0000313" key="2">
    <source>
        <dbReference type="EMBL" id="KAJ3488902.1"/>
    </source>
</evidence>